<evidence type="ECO:0000313" key="2">
    <source>
        <dbReference type="Proteomes" id="UP001152622"/>
    </source>
</evidence>
<dbReference type="Proteomes" id="UP001152622">
    <property type="component" value="Chromosome 5"/>
</dbReference>
<organism evidence="1 2">
    <name type="scientific">Synaphobranchus kaupii</name>
    <name type="common">Kaup's arrowtooth eel</name>
    <dbReference type="NCBI Taxonomy" id="118154"/>
    <lineage>
        <taxon>Eukaryota</taxon>
        <taxon>Metazoa</taxon>
        <taxon>Chordata</taxon>
        <taxon>Craniata</taxon>
        <taxon>Vertebrata</taxon>
        <taxon>Euteleostomi</taxon>
        <taxon>Actinopterygii</taxon>
        <taxon>Neopterygii</taxon>
        <taxon>Teleostei</taxon>
        <taxon>Anguilliformes</taxon>
        <taxon>Synaphobranchidae</taxon>
        <taxon>Synaphobranchus</taxon>
    </lineage>
</organism>
<dbReference type="EMBL" id="JAINUF010000005">
    <property type="protein sequence ID" value="KAJ8360481.1"/>
    <property type="molecule type" value="Genomic_DNA"/>
</dbReference>
<name>A0A9Q1IZP9_SYNKA</name>
<comment type="caution">
    <text evidence="1">The sequence shown here is derived from an EMBL/GenBank/DDBJ whole genome shotgun (WGS) entry which is preliminary data.</text>
</comment>
<protein>
    <submittedName>
        <fullName evidence="1">Uncharacterized protein</fullName>
    </submittedName>
</protein>
<accession>A0A9Q1IZP9</accession>
<keyword evidence="2" id="KW-1185">Reference proteome</keyword>
<gene>
    <name evidence="1" type="ORF">SKAU_G00170060</name>
</gene>
<evidence type="ECO:0000313" key="1">
    <source>
        <dbReference type="EMBL" id="KAJ8360481.1"/>
    </source>
</evidence>
<sequence>MYLWSSRVICDDLLQVLSMHGTSDSALEGVQKDLPSSSSSSGWSRYCVLPEMTPPTSLSKRGLGGTPNLKRLLGEIKKAQDLLLSRHYYLLDSSANYTHTHPNTDRQWW</sequence>
<dbReference type="AlphaFoldDB" id="A0A9Q1IZP9"/>
<proteinExistence type="predicted"/>
<reference evidence="1" key="1">
    <citation type="journal article" date="2023" name="Science">
        <title>Genome structures resolve the early diversification of teleost fishes.</title>
        <authorList>
            <person name="Parey E."/>
            <person name="Louis A."/>
            <person name="Montfort J."/>
            <person name="Bouchez O."/>
            <person name="Roques C."/>
            <person name="Iampietro C."/>
            <person name="Lluch J."/>
            <person name="Castinel A."/>
            <person name="Donnadieu C."/>
            <person name="Desvignes T."/>
            <person name="Floi Bucao C."/>
            <person name="Jouanno E."/>
            <person name="Wen M."/>
            <person name="Mejri S."/>
            <person name="Dirks R."/>
            <person name="Jansen H."/>
            <person name="Henkel C."/>
            <person name="Chen W.J."/>
            <person name="Zahm M."/>
            <person name="Cabau C."/>
            <person name="Klopp C."/>
            <person name="Thompson A.W."/>
            <person name="Robinson-Rechavi M."/>
            <person name="Braasch I."/>
            <person name="Lecointre G."/>
            <person name="Bobe J."/>
            <person name="Postlethwait J.H."/>
            <person name="Berthelot C."/>
            <person name="Roest Crollius H."/>
            <person name="Guiguen Y."/>
        </authorList>
    </citation>
    <scope>NUCLEOTIDE SEQUENCE</scope>
    <source>
        <strain evidence="1">WJC10195</strain>
    </source>
</reference>